<reference evidence="3 4" key="1">
    <citation type="submission" date="2022-06" db="EMBL/GenBank/DDBJ databases">
        <authorList>
            <person name="Jeon C.O."/>
        </authorList>
    </citation>
    <scope>NUCLEOTIDE SEQUENCE [LARGE SCALE GENOMIC DNA]</scope>
    <source>
        <strain evidence="3 4">KCTC 13943</strain>
    </source>
</reference>
<dbReference type="PANTHER" id="PTHR42949">
    <property type="entry name" value="ANAEROBIC GLYCEROL-3-PHOSPHATE DEHYDROGENASE SUBUNIT B"/>
    <property type="match status" value="1"/>
</dbReference>
<comment type="caution">
    <text evidence="3">The sequence shown here is derived from an EMBL/GenBank/DDBJ whole genome shotgun (WGS) entry which is preliminary data.</text>
</comment>
<evidence type="ECO:0000313" key="4">
    <source>
        <dbReference type="Proteomes" id="UP001523262"/>
    </source>
</evidence>
<dbReference type="PANTHER" id="PTHR42949:SF3">
    <property type="entry name" value="ANAEROBIC GLYCEROL-3-PHOSPHATE DEHYDROGENASE SUBUNIT B"/>
    <property type="match status" value="1"/>
</dbReference>
<evidence type="ECO:0000313" key="3">
    <source>
        <dbReference type="EMBL" id="MCM2535403.1"/>
    </source>
</evidence>
<dbReference type="InterPro" id="IPR007419">
    <property type="entry name" value="BFD-like_2Fe2S-bd_dom"/>
</dbReference>
<proteinExistence type="predicted"/>
<protein>
    <submittedName>
        <fullName evidence="3">(2Fe-2S)-binding protein</fullName>
    </submittedName>
</protein>
<dbReference type="Pfam" id="PF04324">
    <property type="entry name" value="Fer2_BFD"/>
    <property type="match status" value="1"/>
</dbReference>
<feature type="domain" description="BFD-like [2Fe-2S]-binding" evidence="2">
    <location>
        <begin position="7"/>
        <end position="57"/>
    </location>
</feature>
<dbReference type="InterPro" id="IPR051691">
    <property type="entry name" value="Metab_Enz_Cyan_OpOx_G3PDH"/>
</dbReference>
<gene>
    <name evidence="3" type="ORF">NDK43_27510</name>
</gene>
<dbReference type="InterPro" id="IPR041854">
    <property type="entry name" value="BFD-like_2Fe2S-bd_dom_sf"/>
</dbReference>
<dbReference type="Gene3D" id="1.10.10.1100">
    <property type="entry name" value="BFD-like [2Fe-2S]-binding domain"/>
    <property type="match status" value="1"/>
</dbReference>
<keyword evidence="4" id="KW-1185">Reference proteome</keyword>
<name>A0ABT0WIN4_9BACI</name>
<sequence length="92" mass="10142">MCNHSFIICRCEEVTINDIQDAIAAGALNSHEMKMSTRAGMGMCQGRLCRPLLEALMPANHKESVHSPSKLTFHQPVRPVSLAKIVPKENSI</sequence>
<keyword evidence="1" id="KW-0560">Oxidoreductase</keyword>
<dbReference type="CDD" id="cd19946">
    <property type="entry name" value="GlpA-like_Fer2_BFD-like"/>
    <property type="match status" value="1"/>
</dbReference>
<evidence type="ECO:0000256" key="1">
    <source>
        <dbReference type="ARBA" id="ARBA00023002"/>
    </source>
</evidence>
<organism evidence="3 4">
    <name type="scientific">Neobacillus pocheonensis</name>
    <dbReference type="NCBI Taxonomy" id="363869"/>
    <lineage>
        <taxon>Bacteria</taxon>
        <taxon>Bacillati</taxon>
        <taxon>Bacillota</taxon>
        <taxon>Bacilli</taxon>
        <taxon>Bacillales</taxon>
        <taxon>Bacillaceae</taxon>
        <taxon>Neobacillus</taxon>
    </lineage>
</organism>
<dbReference type="EMBL" id="JAMQCR010000002">
    <property type="protein sequence ID" value="MCM2535403.1"/>
    <property type="molecule type" value="Genomic_DNA"/>
</dbReference>
<evidence type="ECO:0000259" key="2">
    <source>
        <dbReference type="Pfam" id="PF04324"/>
    </source>
</evidence>
<dbReference type="Proteomes" id="UP001523262">
    <property type="component" value="Unassembled WGS sequence"/>
</dbReference>
<accession>A0ABT0WIN4</accession>